<dbReference type="EMBL" id="PCMW01000018">
    <property type="protein sequence ID" value="PDS26284.1"/>
    <property type="molecule type" value="Genomic_DNA"/>
</dbReference>
<dbReference type="InterPro" id="IPR007922">
    <property type="entry name" value="DciA-like"/>
</dbReference>
<gene>
    <name evidence="1" type="ORF">B0A77_02955</name>
</gene>
<evidence type="ECO:0000313" key="1">
    <source>
        <dbReference type="EMBL" id="PDS26284.1"/>
    </source>
</evidence>
<dbReference type="RefSeq" id="WP_097553496.1">
    <property type="nucleotide sequence ID" value="NZ_PCMW01000018.1"/>
</dbReference>
<sequence length="98" mass="11151">MNKRTSNEECLADVIKEIIKKNKLQSGIDDVNVREVWKNIMGNGVNAYTEDVILKSGKLYVKLSSSTLRAELSYGKDKIITLLNEALRREVVQEVILR</sequence>
<dbReference type="PANTHER" id="PTHR36456:SF1">
    <property type="entry name" value="UPF0232 PROTEIN SCO3875"/>
    <property type="match status" value="1"/>
</dbReference>
<dbReference type="Proteomes" id="UP000220828">
    <property type="component" value="Unassembled WGS sequence"/>
</dbReference>
<dbReference type="AlphaFoldDB" id="A0A2H3KDY4"/>
<proteinExistence type="predicted"/>
<dbReference type="Pfam" id="PF05258">
    <property type="entry name" value="DciA"/>
    <property type="match status" value="1"/>
</dbReference>
<protein>
    <submittedName>
        <fullName evidence="1">RNA-binding protein</fullName>
    </submittedName>
</protein>
<dbReference type="PANTHER" id="PTHR36456">
    <property type="entry name" value="UPF0232 PROTEIN SCO3875"/>
    <property type="match status" value="1"/>
</dbReference>
<accession>A0A2H3KDY4</accession>
<dbReference type="OrthoDB" id="9804942at2"/>
<reference evidence="1 2" key="1">
    <citation type="submission" date="2017-09" db="EMBL/GenBank/DDBJ databases">
        <title>Whole genomes of Flavobacteriaceae.</title>
        <authorList>
            <person name="Stine C."/>
            <person name="Li C."/>
            <person name="Tadesse D."/>
        </authorList>
    </citation>
    <scope>NUCLEOTIDE SEQUENCE [LARGE SCALE GENOMIC DNA]</scope>
    <source>
        <strain evidence="1 2">ATCC 35036</strain>
    </source>
</reference>
<comment type="caution">
    <text evidence="1">The sequence shown here is derived from an EMBL/GenBank/DDBJ whole genome shotgun (WGS) entry which is preliminary data.</text>
</comment>
<name>A0A2H3KDY4_9FLAO</name>
<evidence type="ECO:0000313" key="2">
    <source>
        <dbReference type="Proteomes" id="UP000220828"/>
    </source>
</evidence>
<organism evidence="1 2">
    <name type="scientific">Flavobacterium branchiophilum</name>
    <dbReference type="NCBI Taxonomy" id="55197"/>
    <lineage>
        <taxon>Bacteria</taxon>
        <taxon>Pseudomonadati</taxon>
        <taxon>Bacteroidota</taxon>
        <taxon>Flavobacteriia</taxon>
        <taxon>Flavobacteriales</taxon>
        <taxon>Flavobacteriaceae</taxon>
        <taxon>Flavobacterium</taxon>
    </lineage>
</organism>